<name>A0A315EET2_9BURK</name>
<reference evidence="9 10" key="1">
    <citation type="submission" date="2017-04" db="EMBL/GenBank/DDBJ databases">
        <title>Unexpected and diverse lifestyles within the genus Limnohabitans.</title>
        <authorList>
            <person name="Kasalicky V."/>
            <person name="Mehrshad M."/>
            <person name="Andrei S.-A."/>
            <person name="Salcher M."/>
            <person name="Kratochvilova H."/>
            <person name="Simek K."/>
            <person name="Ghai R."/>
        </authorList>
    </citation>
    <scope>NUCLEOTIDE SEQUENCE [LARGE SCALE GENOMIC DNA]</scope>
    <source>
        <strain evidence="9 10">II-B4</strain>
    </source>
</reference>
<evidence type="ECO:0000256" key="1">
    <source>
        <dbReference type="ARBA" id="ARBA00004141"/>
    </source>
</evidence>
<dbReference type="GO" id="GO:0016020">
    <property type="term" value="C:membrane"/>
    <property type="evidence" value="ECO:0007669"/>
    <property type="project" value="UniProtKB-SubCell"/>
</dbReference>
<evidence type="ECO:0000313" key="9">
    <source>
        <dbReference type="EMBL" id="PUE54344.1"/>
    </source>
</evidence>
<evidence type="ECO:0000256" key="3">
    <source>
        <dbReference type="ARBA" id="ARBA00022989"/>
    </source>
</evidence>
<dbReference type="InterPro" id="IPR051533">
    <property type="entry name" value="WaaL-like"/>
</dbReference>
<evidence type="ECO:0000259" key="6">
    <source>
        <dbReference type="Pfam" id="PF04932"/>
    </source>
</evidence>
<feature type="transmembrane region" description="Helical" evidence="5">
    <location>
        <begin position="12"/>
        <end position="32"/>
    </location>
</feature>
<dbReference type="InterPro" id="IPR007016">
    <property type="entry name" value="O-antigen_ligase-rel_domated"/>
</dbReference>
<keyword evidence="4 5" id="KW-0472">Membrane</keyword>
<dbReference type="OrthoDB" id="4448at2"/>
<feature type="transmembrane region" description="Helical" evidence="5">
    <location>
        <begin position="113"/>
        <end position="131"/>
    </location>
</feature>
<keyword evidence="2 5" id="KW-0812">Transmembrane</keyword>
<dbReference type="EMBL" id="NESN01000002">
    <property type="protein sequence ID" value="PUE54344.1"/>
    <property type="molecule type" value="Genomic_DNA"/>
</dbReference>
<comment type="subcellular location">
    <subcellularLocation>
        <location evidence="1">Membrane</location>
        <topology evidence="1">Multi-pass membrane protein</topology>
    </subcellularLocation>
</comment>
<comment type="caution">
    <text evidence="9">The sequence shown here is derived from an EMBL/GenBank/DDBJ whole genome shotgun (WGS) entry which is preliminary data.</text>
</comment>
<feature type="transmembrane region" description="Helical" evidence="5">
    <location>
        <begin position="38"/>
        <end position="58"/>
    </location>
</feature>
<evidence type="ECO:0000259" key="8">
    <source>
        <dbReference type="Pfam" id="PF15864"/>
    </source>
</evidence>
<evidence type="ECO:0000256" key="5">
    <source>
        <dbReference type="SAM" id="Phobius"/>
    </source>
</evidence>
<evidence type="ECO:0000256" key="4">
    <source>
        <dbReference type="ARBA" id="ARBA00023136"/>
    </source>
</evidence>
<dbReference type="InterPro" id="IPR021797">
    <property type="entry name" value="Wzy_C_2"/>
</dbReference>
<keyword evidence="3 5" id="KW-1133">Transmembrane helix</keyword>
<dbReference type="Pfam" id="PF15864">
    <property type="entry name" value="PglL_A"/>
    <property type="match status" value="1"/>
</dbReference>
<feature type="transmembrane region" description="Helical" evidence="5">
    <location>
        <begin position="320"/>
        <end position="340"/>
    </location>
</feature>
<gene>
    <name evidence="9" type="ORF">B9Z37_07300</name>
</gene>
<feature type="transmembrane region" description="Helical" evidence="5">
    <location>
        <begin position="159"/>
        <end position="175"/>
    </location>
</feature>
<dbReference type="Pfam" id="PF04932">
    <property type="entry name" value="Wzy_C"/>
    <property type="match status" value="1"/>
</dbReference>
<evidence type="ECO:0000313" key="10">
    <source>
        <dbReference type="Proteomes" id="UP000250790"/>
    </source>
</evidence>
<evidence type="ECO:0008006" key="11">
    <source>
        <dbReference type="Google" id="ProtNLM"/>
    </source>
</evidence>
<dbReference type="InterPro" id="IPR031726">
    <property type="entry name" value="PglL_A"/>
</dbReference>
<feature type="transmembrane region" description="Helical" evidence="5">
    <location>
        <begin position="187"/>
        <end position="209"/>
    </location>
</feature>
<dbReference type="Pfam" id="PF11846">
    <property type="entry name" value="Wzy_C_2"/>
    <property type="match status" value="1"/>
</dbReference>
<protein>
    <recommendedName>
        <fullName evidence="11">Polymerase</fullName>
    </recommendedName>
</protein>
<feature type="transmembrane region" description="Helical" evidence="5">
    <location>
        <begin position="369"/>
        <end position="388"/>
    </location>
</feature>
<feature type="domain" description="O-antigen ligase-related" evidence="6">
    <location>
        <begin position="142"/>
        <end position="297"/>
    </location>
</feature>
<sequence length="492" mass="54080">MLLSPPRTSAFGGATSLQAWFLGVLMVLPWIAPWSPSPQANTVPLLVSWACIGLLMLGGQRIQPLDIARAWAWAALISSVMGLIQYFGAASAFSAWLHVPGLGEANANLRQRNQLATLLGIGVLAVLWWQANGLKTRHALWMLALLAIGNAATTSRTGLLHMLLIGGLVTFWAWRSRLQASKLSARLVFWALAVYLLANWALPWCLSVLSGQDVIDALTRMGHNEGCGSRRVLWANVLELIGQKPWTGWGWGELKYAHYITAYDGEPEKRFCEILGNAHNLPLHLAVTLGLPAAVAWGLGLLAALAWARPWLSRLPEHQLAWSVLAVIGLHSLLEFPLWYGPFQMAVLLCGVLLLPSTSGVKAQASPSLQLAGGLILAMTCLMGADYAQARQIYMPAHQRWLVWRDDPLGAAHRSWFFSRSATFAELSMTRVTPENAPWILTTSQDMLHYSPEPKVVRQLIMSAHMLGRQDLVNLHSARWLAAFPSEPLPGH</sequence>
<dbReference type="RefSeq" id="WP_108312305.1">
    <property type="nucleotide sequence ID" value="NZ_NESN01000002.1"/>
</dbReference>
<accession>A0A315EET2</accession>
<dbReference type="PANTHER" id="PTHR37422:SF21">
    <property type="entry name" value="EXOQ-LIKE PROTEIN"/>
    <property type="match status" value="1"/>
</dbReference>
<organism evidence="9 10">
    <name type="scientific">Limnohabitans parvus II-B4</name>
    <dbReference type="NCBI Taxonomy" id="1293052"/>
    <lineage>
        <taxon>Bacteria</taxon>
        <taxon>Pseudomonadati</taxon>
        <taxon>Pseudomonadota</taxon>
        <taxon>Betaproteobacteria</taxon>
        <taxon>Burkholderiales</taxon>
        <taxon>Comamonadaceae</taxon>
        <taxon>Limnohabitans</taxon>
    </lineage>
</organism>
<dbReference type="PANTHER" id="PTHR37422">
    <property type="entry name" value="TEICHURONIC ACID BIOSYNTHESIS PROTEIN TUAE"/>
    <property type="match status" value="1"/>
</dbReference>
<proteinExistence type="predicted"/>
<dbReference type="AlphaFoldDB" id="A0A315EET2"/>
<evidence type="ECO:0000256" key="2">
    <source>
        <dbReference type="ARBA" id="ARBA00022692"/>
    </source>
</evidence>
<feature type="domain" description="Protein glycosylation ligase" evidence="8">
    <location>
        <begin position="107"/>
        <end position="129"/>
    </location>
</feature>
<feature type="transmembrane region" description="Helical" evidence="5">
    <location>
        <begin position="285"/>
        <end position="308"/>
    </location>
</feature>
<feature type="transmembrane region" description="Helical" evidence="5">
    <location>
        <begin position="70"/>
        <end position="93"/>
    </location>
</feature>
<evidence type="ECO:0000259" key="7">
    <source>
        <dbReference type="Pfam" id="PF11846"/>
    </source>
</evidence>
<keyword evidence="10" id="KW-1185">Reference proteome</keyword>
<dbReference type="Proteomes" id="UP000250790">
    <property type="component" value="Unassembled WGS sequence"/>
</dbReference>
<feature type="domain" description="Virulence factor membrane-bound polymerase C-terminal" evidence="7">
    <location>
        <begin position="320"/>
        <end position="487"/>
    </location>
</feature>